<gene>
    <name evidence="1" type="ORF">A6A04_10545</name>
</gene>
<organism evidence="1 2">
    <name type="scientific">Paramagnetospirillum marisnigri</name>
    <dbReference type="NCBI Taxonomy" id="1285242"/>
    <lineage>
        <taxon>Bacteria</taxon>
        <taxon>Pseudomonadati</taxon>
        <taxon>Pseudomonadota</taxon>
        <taxon>Alphaproteobacteria</taxon>
        <taxon>Rhodospirillales</taxon>
        <taxon>Magnetospirillaceae</taxon>
        <taxon>Paramagnetospirillum</taxon>
    </lineage>
</organism>
<protein>
    <recommendedName>
        <fullName evidence="3">DegT/DnrJ/EryC1/StrS aminotransferase</fullName>
    </recommendedName>
</protein>
<dbReference type="InterPro" id="IPR000653">
    <property type="entry name" value="DegT/StrS_aminotransferase"/>
</dbReference>
<dbReference type="AlphaFoldDB" id="A0A178N087"/>
<evidence type="ECO:0000313" key="1">
    <source>
        <dbReference type="EMBL" id="OAN55990.1"/>
    </source>
</evidence>
<dbReference type="SUPFAM" id="SSF53383">
    <property type="entry name" value="PLP-dependent transferases"/>
    <property type="match status" value="1"/>
</dbReference>
<proteinExistence type="predicted"/>
<name>A0A178N087_9PROT</name>
<keyword evidence="2" id="KW-1185">Reference proteome</keyword>
<dbReference type="InterPro" id="IPR015424">
    <property type="entry name" value="PyrdxlP-dep_Trfase"/>
</dbReference>
<dbReference type="EMBL" id="LWQT01000010">
    <property type="protein sequence ID" value="OAN55990.1"/>
    <property type="molecule type" value="Genomic_DNA"/>
</dbReference>
<evidence type="ECO:0000313" key="2">
    <source>
        <dbReference type="Proteomes" id="UP000078428"/>
    </source>
</evidence>
<evidence type="ECO:0008006" key="3">
    <source>
        <dbReference type="Google" id="ProtNLM"/>
    </source>
</evidence>
<comment type="caution">
    <text evidence="1">The sequence shown here is derived from an EMBL/GenBank/DDBJ whole genome shotgun (WGS) entry which is preliminary data.</text>
</comment>
<accession>A0A178N087</accession>
<dbReference type="Pfam" id="PF01041">
    <property type="entry name" value="DegT_DnrJ_EryC1"/>
    <property type="match status" value="1"/>
</dbReference>
<reference evidence="1 2" key="1">
    <citation type="submission" date="2016-04" db="EMBL/GenBank/DDBJ databases">
        <title>Draft genome sequence of freshwater magnetotactic bacteria Magnetospirillum marisnigri SP-1 and Magnetospirillum moscoviense BB-1.</title>
        <authorList>
            <person name="Koziaeva V."/>
            <person name="Dziuba M.V."/>
            <person name="Ivanov T.M."/>
            <person name="Kuznetsov B."/>
            <person name="Grouzdev D.S."/>
        </authorList>
    </citation>
    <scope>NUCLEOTIDE SEQUENCE [LARGE SCALE GENOMIC DNA]</scope>
    <source>
        <strain evidence="1 2">SP-1</strain>
    </source>
</reference>
<dbReference type="Gene3D" id="3.40.640.10">
    <property type="entry name" value="Type I PLP-dependent aspartate aminotransferase-like (Major domain)"/>
    <property type="match status" value="1"/>
</dbReference>
<dbReference type="InterPro" id="IPR015421">
    <property type="entry name" value="PyrdxlP-dep_Trfase_major"/>
</dbReference>
<dbReference type="Proteomes" id="UP000078428">
    <property type="component" value="Unassembled WGS sequence"/>
</dbReference>
<sequence length="295" mass="30931">MALTAAAGTLAVTAGRPLRLVGSAFGFFSSAIGCLHQGHLLDCGPDGLLDLAAVEAMDPDDWDCLVYTNTFGLYHDFRAVFALCARLGKSLILDNASGFGVISAANLPAEAAEVEWIETFSFHHTKPFGLGEGGAAQMAAGLRPVFDAILNFGVGLPQEFRRYFGNGKISDIAAAAILARVQSSEQWSGAYVEQAARVVALGRSVGYGVLVEPGAPGQVPAHVGLLAPGALSVAELANPVVNLGKYYVPLGGREFVNSWRLYDRMVNVPTHPGMAEPSDGELRACLEAVLARSGT</sequence>
<dbReference type="STRING" id="1285242.A6A04_10545"/>